<dbReference type="GeneID" id="54414765"/>
<evidence type="ECO:0000313" key="3">
    <source>
        <dbReference type="Proteomes" id="UP000504638"/>
    </source>
</evidence>
<keyword evidence="1" id="KW-0732">Signal</keyword>
<proteinExistence type="predicted"/>
<evidence type="ECO:0000313" key="2">
    <source>
        <dbReference type="EMBL" id="KAF1815388.1"/>
    </source>
</evidence>
<accession>A0A6G1GBB6</accession>
<dbReference type="RefSeq" id="XP_033537019.1">
    <property type="nucleotide sequence ID" value="XM_033674195.1"/>
</dbReference>
<dbReference type="EMBL" id="ML975151">
    <property type="protein sequence ID" value="KAF1815388.1"/>
    <property type="molecule type" value="Genomic_DNA"/>
</dbReference>
<reference evidence="4" key="3">
    <citation type="submission" date="2025-04" db="UniProtKB">
        <authorList>
            <consortium name="RefSeq"/>
        </authorList>
    </citation>
    <scope>IDENTIFICATION</scope>
    <source>
        <strain evidence="4">CBS 781.70</strain>
    </source>
</reference>
<evidence type="ECO:0000256" key="1">
    <source>
        <dbReference type="SAM" id="SignalP"/>
    </source>
</evidence>
<reference evidence="4" key="2">
    <citation type="submission" date="2020-04" db="EMBL/GenBank/DDBJ databases">
        <authorList>
            <consortium name="NCBI Genome Project"/>
        </authorList>
    </citation>
    <scope>NUCLEOTIDE SEQUENCE</scope>
    <source>
        <strain evidence="4">CBS 781.70</strain>
    </source>
</reference>
<dbReference type="AlphaFoldDB" id="A0A6G1GBB6"/>
<reference evidence="2 4" key="1">
    <citation type="submission" date="2020-01" db="EMBL/GenBank/DDBJ databases">
        <authorList>
            <consortium name="DOE Joint Genome Institute"/>
            <person name="Haridas S."/>
            <person name="Albert R."/>
            <person name="Binder M."/>
            <person name="Bloem J."/>
            <person name="Labutti K."/>
            <person name="Salamov A."/>
            <person name="Andreopoulos B."/>
            <person name="Baker S.E."/>
            <person name="Barry K."/>
            <person name="Bills G."/>
            <person name="Bluhm B.H."/>
            <person name="Cannon C."/>
            <person name="Castanera R."/>
            <person name="Culley D.E."/>
            <person name="Daum C."/>
            <person name="Ezra D."/>
            <person name="Gonzalez J.B."/>
            <person name="Henrissat B."/>
            <person name="Kuo A."/>
            <person name="Liang C."/>
            <person name="Lipzen A."/>
            <person name="Lutzoni F."/>
            <person name="Magnuson J."/>
            <person name="Mondo S."/>
            <person name="Nolan M."/>
            <person name="Ohm R."/>
            <person name="Pangilinan J."/>
            <person name="Park H.-J."/>
            <person name="Ramirez L."/>
            <person name="Alfaro M."/>
            <person name="Sun H."/>
            <person name="Tritt A."/>
            <person name="Yoshinaga Y."/>
            <person name="Zwiers L.-H."/>
            <person name="Turgeon B.G."/>
            <person name="Goodwin S.B."/>
            <person name="Spatafora J.W."/>
            <person name="Crous P.W."/>
            <person name="Grigoriev I.V."/>
        </authorList>
    </citation>
    <scope>NUCLEOTIDE SEQUENCE</scope>
    <source>
        <strain evidence="2 4">CBS 781.70</strain>
    </source>
</reference>
<gene>
    <name evidence="2 4" type="ORF">P152DRAFT_183807</name>
</gene>
<organism evidence="2">
    <name type="scientific">Eremomyces bilateralis CBS 781.70</name>
    <dbReference type="NCBI Taxonomy" id="1392243"/>
    <lineage>
        <taxon>Eukaryota</taxon>
        <taxon>Fungi</taxon>
        <taxon>Dikarya</taxon>
        <taxon>Ascomycota</taxon>
        <taxon>Pezizomycotina</taxon>
        <taxon>Dothideomycetes</taxon>
        <taxon>Dothideomycetes incertae sedis</taxon>
        <taxon>Eremomycetales</taxon>
        <taxon>Eremomycetaceae</taxon>
        <taxon>Eremomyces</taxon>
    </lineage>
</organism>
<evidence type="ECO:0000313" key="4">
    <source>
        <dbReference type="RefSeq" id="XP_033537019.1"/>
    </source>
</evidence>
<protein>
    <submittedName>
        <fullName evidence="2 4">Uncharacterized protein</fullName>
    </submittedName>
</protein>
<name>A0A6G1GBB6_9PEZI</name>
<sequence>MFHDDLLWKRISSLTVWLAACILYPTPSNRPPFETIVTLPATLLPYVAPISLPYHLTNKSPSILYYLFRYPVVPIWNLGRNYWPHAPVVCRFVSFSSLPKPEIGSYFPQFPAPPVMELPPREGPVKFWCRWLVK</sequence>
<feature type="chain" id="PRO_5044631968" evidence="1">
    <location>
        <begin position="22"/>
        <end position="134"/>
    </location>
</feature>
<dbReference type="Proteomes" id="UP000504638">
    <property type="component" value="Unplaced"/>
</dbReference>
<keyword evidence="3" id="KW-1185">Reference proteome</keyword>
<feature type="signal peptide" evidence="1">
    <location>
        <begin position="1"/>
        <end position="21"/>
    </location>
</feature>